<evidence type="ECO:0000313" key="2">
    <source>
        <dbReference type="EMBL" id="GLK55110.1"/>
    </source>
</evidence>
<reference evidence="2" key="2">
    <citation type="submission" date="2023-01" db="EMBL/GenBank/DDBJ databases">
        <authorList>
            <person name="Sun Q."/>
            <person name="Evtushenko L."/>
        </authorList>
    </citation>
    <scope>NUCLEOTIDE SEQUENCE</scope>
    <source>
        <strain evidence="2">VKM B-1606</strain>
    </source>
</reference>
<proteinExistence type="predicted"/>
<organism evidence="2 3">
    <name type="scientific">Methylopila capsulata</name>
    <dbReference type="NCBI Taxonomy" id="61654"/>
    <lineage>
        <taxon>Bacteria</taxon>
        <taxon>Pseudomonadati</taxon>
        <taxon>Pseudomonadota</taxon>
        <taxon>Alphaproteobacteria</taxon>
        <taxon>Hyphomicrobiales</taxon>
        <taxon>Methylopilaceae</taxon>
        <taxon>Methylopila</taxon>
    </lineage>
</organism>
<evidence type="ECO:0000256" key="1">
    <source>
        <dbReference type="SAM" id="MobiDB-lite"/>
    </source>
</evidence>
<sequence>MDHEIMQDIDWLRRLARFLYQAATRQLSLRKTRRRELGPRDDRVGDALVARDGYVPEGSVPATQVSMAPTPWPATVVPPLRRRSAMDSTDKGPNGRPTRKP</sequence>
<protein>
    <submittedName>
        <fullName evidence="2">Uncharacterized protein</fullName>
    </submittedName>
</protein>
<gene>
    <name evidence="2" type="ORF">GCM10008170_11290</name>
</gene>
<dbReference type="Proteomes" id="UP001143400">
    <property type="component" value="Unassembled WGS sequence"/>
</dbReference>
<comment type="caution">
    <text evidence="2">The sequence shown here is derived from an EMBL/GenBank/DDBJ whole genome shotgun (WGS) entry which is preliminary data.</text>
</comment>
<dbReference type="EMBL" id="BSFF01000002">
    <property type="protein sequence ID" value="GLK55110.1"/>
    <property type="molecule type" value="Genomic_DNA"/>
</dbReference>
<evidence type="ECO:0000313" key="3">
    <source>
        <dbReference type="Proteomes" id="UP001143400"/>
    </source>
</evidence>
<reference evidence="2" key="1">
    <citation type="journal article" date="2014" name="Int. J. Syst. Evol. Microbiol.">
        <title>Complete genome sequence of Corynebacterium casei LMG S-19264T (=DSM 44701T), isolated from a smear-ripened cheese.</title>
        <authorList>
            <consortium name="US DOE Joint Genome Institute (JGI-PGF)"/>
            <person name="Walter F."/>
            <person name="Albersmeier A."/>
            <person name="Kalinowski J."/>
            <person name="Ruckert C."/>
        </authorList>
    </citation>
    <scope>NUCLEOTIDE SEQUENCE</scope>
    <source>
        <strain evidence="2">VKM B-1606</strain>
    </source>
</reference>
<dbReference type="AlphaFoldDB" id="A0A9W6ITW7"/>
<feature type="region of interest" description="Disordered" evidence="1">
    <location>
        <begin position="59"/>
        <end position="101"/>
    </location>
</feature>
<accession>A0A9W6ITW7</accession>
<name>A0A9W6ITW7_9HYPH</name>